<dbReference type="FunFam" id="1.10.510.10:FF:000571">
    <property type="entry name" value="Maternal embryonic leucine zipper kinase"/>
    <property type="match status" value="1"/>
</dbReference>
<keyword evidence="6" id="KW-0808">Transferase</keyword>
<keyword evidence="1 3" id="KW-0547">Nucleotide-binding</keyword>
<dbReference type="InterPro" id="IPR011009">
    <property type="entry name" value="Kinase-like_dom_sf"/>
</dbReference>
<feature type="compositionally biased region" description="Low complexity" evidence="4">
    <location>
        <begin position="130"/>
        <end position="144"/>
    </location>
</feature>
<sequence length="666" mass="69600">MSPVADRIVDIDAADPPIKGATASSLTSLSDLTIDADPELDPATPDPRLATVHHLSTTLDDARTLLTRPDAPAALISTTLTTLLDAIEAVRALQVRPLPSSPLSGSTTSSWSDASLKTPPSEPNEASRHSLPAVAPSPVDSPAVLRKKSCPSSTATPPARASPGGMRARLYSAGADRAGASPLGPRPARGGTAIHGSHQDVLDAAAPARSSPVGTPHADGTLGSTEKLRGTGHAPPSSPRKSTTPALRGSGTYSGSHLGSLDSLARPPSLSPFGNSFMDPFSALHVSRPIASSTRGSSVDAGSVTELRRNGTTGSSTSLAEESRRRSGVVGGNGVGAGGGAAGSTWGALATTYQVAKVLGEGSFGETKLAMHRESKTKVAIKHINRLAIARSASAQRMVLSELVALISLDVSHPHICPLIDVVTSATTIHLVFPYLGGGELFDWLRARPSGRLGEDEARVMFAQLVDAVGYCHDKGWCHRDVKLENVMLSDDHKQCHLIDFGFATRIPEDGGMLTTPLGSGAYASPEMLQKLPYAGPDVDVWSLGIVLYTLICGRFPFRGDSPRELLQRVVSGTVTFPTGRTYSPALVDLVHRCLAVDRTARITIADMRNHAWFQGAADPRKGPGMGRVELARATGTVGEWCTYPGPLAADAYLRWVGGASLTGDV</sequence>
<feature type="region of interest" description="Disordered" evidence="4">
    <location>
        <begin position="98"/>
        <end position="166"/>
    </location>
</feature>
<dbReference type="OrthoDB" id="541276at2759"/>
<keyword evidence="2 3" id="KW-0067">ATP-binding</keyword>
<dbReference type="GO" id="GO:0005524">
    <property type="term" value="F:ATP binding"/>
    <property type="evidence" value="ECO:0007669"/>
    <property type="project" value="UniProtKB-UniRule"/>
</dbReference>
<protein>
    <submittedName>
        <fullName evidence="6">CAMK/CAMKL protein kinase</fullName>
    </submittedName>
</protein>
<feature type="region of interest" description="Disordered" evidence="4">
    <location>
        <begin position="176"/>
        <end position="195"/>
    </location>
</feature>
<dbReference type="InterPro" id="IPR000719">
    <property type="entry name" value="Prot_kinase_dom"/>
</dbReference>
<dbReference type="PANTHER" id="PTHR24346:SF75">
    <property type="entry name" value="AURORA KINASE"/>
    <property type="match status" value="1"/>
</dbReference>
<dbReference type="Pfam" id="PF00069">
    <property type="entry name" value="Pkinase"/>
    <property type="match status" value="1"/>
</dbReference>
<feature type="domain" description="Protein kinase" evidence="5">
    <location>
        <begin position="353"/>
        <end position="614"/>
    </location>
</feature>
<keyword evidence="6" id="KW-0418">Kinase</keyword>
<dbReference type="GO" id="GO:0005737">
    <property type="term" value="C:cytoplasm"/>
    <property type="evidence" value="ECO:0007669"/>
    <property type="project" value="TreeGrafter"/>
</dbReference>
<evidence type="ECO:0000256" key="1">
    <source>
        <dbReference type="ARBA" id="ARBA00022741"/>
    </source>
</evidence>
<feature type="compositionally biased region" description="Polar residues" evidence="4">
    <location>
        <begin position="239"/>
        <end position="257"/>
    </location>
</feature>
<evidence type="ECO:0000256" key="3">
    <source>
        <dbReference type="PROSITE-ProRule" id="PRU10141"/>
    </source>
</evidence>
<dbReference type="STRING" id="578462.A0A0L0SM70"/>
<evidence type="ECO:0000259" key="5">
    <source>
        <dbReference type="PROSITE" id="PS50011"/>
    </source>
</evidence>
<reference evidence="7" key="2">
    <citation type="submission" date="2009-11" db="EMBL/GenBank/DDBJ databases">
        <title>The Genome Sequence of Allomyces macrogynus strain ATCC 38327.</title>
        <authorList>
            <consortium name="The Broad Institute Genome Sequencing Platform"/>
            <person name="Russ C."/>
            <person name="Cuomo C."/>
            <person name="Shea T."/>
            <person name="Young S.K."/>
            <person name="Zeng Q."/>
            <person name="Koehrsen M."/>
            <person name="Haas B."/>
            <person name="Borodovsky M."/>
            <person name="Guigo R."/>
            <person name="Alvarado L."/>
            <person name="Berlin A."/>
            <person name="Borenstein D."/>
            <person name="Chen Z."/>
            <person name="Engels R."/>
            <person name="Freedman E."/>
            <person name="Gellesch M."/>
            <person name="Goldberg J."/>
            <person name="Griggs A."/>
            <person name="Gujja S."/>
            <person name="Heiman D."/>
            <person name="Hepburn T."/>
            <person name="Howarth C."/>
            <person name="Jen D."/>
            <person name="Larson L."/>
            <person name="Lewis B."/>
            <person name="Mehta T."/>
            <person name="Park D."/>
            <person name="Pearson M."/>
            <person name="Roberts A."/>
            <person name="Saif S."/>
            <person name="Shenoy N."/>
            <person name="Sisk P."/>
            <person name="Stolte C."/>
            <person name="Sykes S."/>
            <person name="Walk T."/>
            <person name="White J."/>
            <person name="Yandava C."/>
            <person name="Burger G."/>
            <person name="Gray M.W."/>
            <person name="Holland P.W.H."/>
            <person name="King N."/>
            <person name="Lang F.B.F."/>
            <person name="Roger A.J."/>
            <person name="Ruiz-Trillo I."/>
            <person name="Lander E."/>
            <person name="Nusbaum C."/>
        </authorList>
    </citation>
    <scope>NUCLEOTIDE SEQUENCE [LARGE SCALE GENOMIC DNA]</scope>
    <source>
        <strain evidence="7">ATCC 38327</strain>
    </source>
</reference>
<dbReference type="PROSITE" id="PS50011">
    <property type="entry name" value="PROTEIN_KINASE_DOM"/>
    <property type="match status" value="1"/>
</dbReference>
<name>A0A0L0SM70_ALLM3</name>
<feature type="region of interest" description="Disordered" evidence="4">
    <location>
        <begin position="290"/>
        <end position="332"/>
    </location>
</feature>
<dbReference type="EMBL" id="GG745342">
    <property type="protein sequence ID" value="KNE63558.1"/>
    <property type="molecule type" value="Genomic_DNA"/>
</dbReference>
<organism evidence="6 7">
    <name type="scientific">Allomyces macrogynus (strain ATCC 38327)</name>
    <name type="common">Allomyces javanicus var. macrogynus</name>
    <dbReference type="NCBI Taxonomy" id="578462"/>
    <lineage>
        <taxon>Eukaryota</taxon>
        <taxon>Fungi</taxon>
        <taxon>Fungi incertae sedis</taxon>
        <taxon>Blastocladiomycota</taxon>
        <taxon>Blastocladiomycetes</taxon>
        <taxon>Blastocladiales</taxon>
        <taxon>Blastocladiaceae</taxon>
        <taxon>Allomyces</taxon>
    </lineage>
</organism>
<dbReference type="PROSITE" id="PS00107">
    <property type="entry name" value="PROTEIN_KINASE_ATP"/>
    <property type="match status" value="1"/>
</dbReference>
<dbReference type="Proteomes" id="UP000054350">
    <property type="component" value="Unassembled WGS sequence"/>
</dbReference>
<dbReference type="SMART" id="SM00220">
    <property type="entry name" value="S_TKc"/>
    <property type="match status" value="1"/>
</dbReference>
<evidence type="ECO:0000256" key="2">
    <source>
        <dbReference type="ARBA" id="ARBA00022840"/>
    </source>
</evidence>
<dbReference type="VEuPathDB" id="FungiDB:AMAG_08667"/>
<feature type="binding site" evidence="3">
    <location>
        <position position="382"/>
    </location>
    <ligand>
        <name>ATP</name>
        <dbReference type="ChEBI" id="CHEBI:30616"/>
    </ligand>
</feature>
<reference evidence="6 7" key="1">
    <citation type="submission" date="2009-11" db="EMBL/GenBank/DDBJ databases">
        <title>Annotation of Allomyces macrogynus ATCC 38327.</title>
        <authorList>
            <consortium name="The Broad Institute Genome Sequencing Platform"/>
            <person name="Russ C."/>
            <person name="Cuomo C."/>
            <person name="Burger G."/>
            <person name="Gray M.W."/>
            <person name="Holland P.W.H."/>
            <person name="King N."/>
            <person name="Lang F.B.F."/>
            <person name="Roger A.J."/>
            <person name="Ruiz-Trillo I."/>
            <person name="Young S.K."/>
            <person name="Zeng Q."/>
            <person name="Gargeya S."/>
            <person name="Fitzgerald M."/>
            <person name="Haas B."/>
            <person name="Abouelleil A."/>
            <person name="Alvarado L."/>
            <person name="Arachchi H.M."/>
            <person name="Berlin A."/>
            <person name="Chapman S.B."/>
            <person name="Gearin G."/>
            <person name="Goldberg J."/>
            <person name="Griggs A."/>
            <person name="Gujja S."/>
            <person name="Hansen M."/>
            <person name="Heiman D."/>
            <person name="Howarth C."/>
            <person name="Larimer J."/>
            <person name="Lui A."/>
            <person name="MacDonald P.J.P."/>
            <person name="McCowen C."/>
            <person name="Montmayeur A."/>
            <person name="Murphy C."/>
            <person name="Neiman D."/>
            <person name="Pearson M."/>
            <person name="Priest M."/>
            <person name="Roberts A."/>
            <person name="Saif S."/>
            <person name="Shea T."/>
            <person name="Sisk P."/>
            <person name="Stolte C."/>
            <person name="Sykes S."/>
            <person name="Wortman J."/>
            <person name="Nusbaum C."/>
            <person name="Birren B."/>
        </authorList>
    </citation>
    <scope>NUCLEOTIDE SEQUENCE [LARGE SCALE GENOMIC DNA]</scope>
    <source>
        <strain evidence="6 7">ATCC 38327</strain>
    </source>
</reference>
<proteinExistence type="predicted"/>
<dbReference type="GO" id="GO:0004674">
    <property type="term" value="F:protein serine/threonine kinase activity"/>
    <property type="evidence" value="ECO:0007669"/>
    <property type="project" value="TreeGrafter"/>
</dbReference>
<dbReference type="SUPFAM" id="SSF56112">
    <property type="entry name" value="Protein kinase-like (PK-like)"/>
    <property type="match status" value="1"/>
</dbReference>
<feature type="region of interest" description="Disordered" evidence="4">
    <location>
        <begin position="206"/>
        <end position="260"/>
    </location>
</feature>
<dbReference type="InterPro" id="IPR017441">
    <property type="entry name" value="Protein_kinase_ATP_BS"/>
</dbReference>
<evidence type="ECO:0000313" key="7">
    <source>
        <dbReference type="Proteomes" id="UP000054350"/>
    </source>
</evidence>
<evidence type="ECO:0000313" key="6">
    <source>
        <dbReference type="EMBL" id="KNE63558.1"/>
    </source>
</evidence>
<dbReference type="eggNOG" id="KOG0583">
    <property type="taxonomic scope" value="Eukaryota"/>
</dbReference>
<feature type="compositionally biased region" description="Low complexity" evidence="4">
    <location>
        <begin position="98"/>
        <end position="116"/>
    </location>
</feature>
<accession>A0A0L0SM70</accession>
<keyword evidence="7" id="KW-1185">Reference proteome</keyword>
<gene>
    <name evidence="6" type="ORF">AMAG_08667</name>
</gene>
<dbReference type="Gene3D" id="1.10.510.10">
    <property type="entry name" value="Transferase(Phosphotransferase) domain 1"/>
    <property type="match status" value="1"/>
</dbReference>
<dbReference type="PANTHER" id="PTHR24346">
    <property type="entry name" value="MAP/MICROTUBULE AFFINITY-REGULATING KINASE"/>
    <property type="match status" value="1"/>
</dbReference>
<dbReference type="AlphaFoldDB" id="A0A0L0SM70"/>
<dbReference type="GO" id="GO:0035556">
    <property type="term" value="P:intracellular signal transduction"/>
    <property type="evidence" value="ECO:0007669"/>
    <property type="project" value="TreeGrafter"/>
</dbReference>
<feature type="compositionally biased region" description="Polar residues" evidence="4">
    <location>
        <begin position="310"/>
        <end position="320"/>
    </location>
</feature>
<evidence type="ECO:0000256" key="4">
    <source>
        <dbReference type="SAM" id="MobiDB-lite"/>
    </source>
</evidence>